<dbReference type="CDD" id="cd19821">
    <property type="entry name" value="Bbox1_BBX-like"/>
    <property type="match status" value="2"/>
</dbReference>
<feature type="region of interest" description="Disordered" evidence="8">
    <location>
        <begin position="221"/>
        <end position="273"/>
    </location>
</feature>
<feature type="compositionally biased region" description="Low complexity" evidence="8">
    <location>
        <begin position="110"/>
        <end position="119"/>
    </location>
</feature>
<dbReference type="PANTHER" id="PTHR31319:SF77">
    <property type="entry name" value="ZINC FINGER PROTEIN CONSTANS-LIKE 4"/>
    <property type="match status" value="1"/>
</dbReference>
<dbReference type="PROSITE" id="PS50119">
    <property type="entry name" value="ZF_BBOX"/>
    <property type="match status" value="2"/>
</dbReference>
<evidence type="ECO:0000313" key="11">
    <source>
        <dbReference type="EMBL" id="KAK9815316.1"/>
    </source>
</evidence>
<keyword evidence="4" id="KW-0862">Zinc</keyword>
<evidence type="ECO:0000256" key="7">
    <source>
        <dbReference type="PROSITE-ProRule" id="PRU00357"/>
    </source>
</evidence>
<feature type="domain" description="B box-type" evidence="9">
    <location>
        <begin position="42"/>
        <end position="89"/>
    </location>
</feature>
<feature type="compositionally biased region" description="Polar residues" evidence="8">
    <location>
        <begin position="255"/>
        <end position="271"/>
    </location>
</feature>
<dbReference type="EMBL" id="JALJOR010000006">
    <property type="protein sequence ID" value="KAK9815316.1"/>
    <property type="molecule type" value="Genomic_DNA"/>
</dbReference>
<keyword evidence="3" id="KW-0479">Metal-binding</keyword>
<dbReference type="InterPro" id="IPR049808">
    <property type="entry name" value="CONSTANS-like_Bbox1"/>
</dbReference>
<reference evidence="11 12" key="1">
    <citation type="journal article" date="2024" name="Nat. Commun.">
        <title>Phylogenomics reveals the evolutionary origins of lichenization in chlorophyte algae.</title>
        <authorList>
            <person name="Puginier C."/>
            <person name="Libourel C."/>
            <person name="Otte J."/>
            <person name="Skaloud P."/>
            <person name="Haon M."/>
            <person name="Grisel S."/>
            <person name="Petersen M."/>
            <person name="Berrin J.G."/>
            <person name="Delaux P.M."/>
            <person name="Dal Grande F."/>
            <person name="Keller J."/>
        </authorList>
    </citation>
    <scope>NUCLEOTIDE SEQUENCE [LARGE SCALE GENOMIC DNA]</scope>
    <source>
        <strain evidence="11 12">SAG 2043</strain>
    </source>
</reference>
<feature type="region of interest" description="Disordered" evidence="8">
    <location>
        <begin position="104"/>
        <end position="167"/>
    </location>
</feature>
<comment type="subcellular location">
    <subcellularLocation>
        <location evidence="1 7">Nucleus</location>
    </subcellularLocation>
</comment>
<keyword evidence="5 7" id="KW-0539">Nucleus</keyword>
<name>A0AAW1Q0W1_9CHLO</name>
<protein>
    <submittedName>
        <fullName evidence="11">Uncharacterized protein</fullName>
    </submittedName>
</protein>
<accession>A0AAW1Q0W1</accession>
<dbReference type="SMART" id="SM00336">
    <property type="entry name" value="BBOX"/>
    <property type="match status" value="2"/>
</dbReference>
<keyword evidence="6" id="KW-0863">Zinc-finger</keyword>
<keyword evidence="12" id="KW-1185">Reference proteome</keyword>
<feature type="domain" description="CCT" evidence="10">
    <location>
        <begin position="349"/>
        <end position="391"/>
    </location>
</feature>
<evidence type="ECO:0000259" key="9">
    <source>
        <dbReference type="PROSITE" id="PS50119"/>
    </source>
</evidence>
<evidence type="ECO:0000256" key="4">
    <source>
        <dbReference type="ARBA" id="ARBA00022833"/>
    </source>
</evidence>
<evidence type="ECO:0000259" key="10">
    <source>
        <dbReference type="PROSITE" id="PS51017"/>
    </source>
</evidence>
<evidence type="ECO:0000313" key="12">
    <source>
        <dbReference type="Proteomes" id="UP001489004"/>
    </source>
</evidence>
<dbReference type="Proteomes" id="UP001489004">
    <property type="component" value="Unassembled WGS sequence"/>
</dbReference>
<dbReference type="Pfam" id="PF00643">
    <property type="entry name" value="zf-B_box"/>
    <property type="match status" value="2"/>
</dbReference>
<organism evidence="11 12">
    <name type="scientific">[Myrmecia] bisecta</name>
    <dbReference type="NCBI Taxonomy" id="41462"/>
    <lineage>
        <taxon>Eukaryota</taxon>
        <taxon>Viridiplantae</taxon>
        <taxon>Chlorophyta</taxon>
        <taxon>core chlorophytes</taxon>
        <taxon>Trebouxiophyceae</taxon>
        <taxon>Trebouxiales</taxon>
        <taxon>Trebouxiaceae</taxon>
        <taxon>Myrmecia</taxon>
    </lineage>
</organism>
<dbReference type="PANTHER" id="PTHR31319">
    <property type="entry name" value="ZINC FINGER PROTEIN CONSTANS-LIKE 4"/>
    <property type="match status" value="1"/>
</dbReference>
<dbReference type="InterPro" id="IPR045281">
    <property type="entry name" value="CONSTANS-like"/>
</dbReference>
<evidence type="ECO:0000256" key="3">
    <source>
        <dbReference type="ARBA" id="ARBA00022723"/>
    </source>
</evidence>
<dbReference type="GO" id="GO:0003700">
    <property type="term" value="F:DNA-binding transcription factor activity"/>
    <property type="evidence" value="ECO:0007669"/>
    <property type="project" value="TreeGrafter"/>
</dbReference>
<evidence type="ECO:0000256" key="6">
    <source>
        <dbReference type="PROSITE-ProRule" id="PRU00024"/>
    </source>
</evidence>
<evidence type="ECO:0000256" key="8">
    <source>
        <dbReference type="SAM" id="MobiDB-lite"/>
    </source>
</evidence>
<comment type="similarity">
    <text evidence="2">Belongs to the CONSTANS family.</text>
</comment>
<comment type="caution">
    <text evidence="11">The sequence shown here is derived from an EMBL/GenBank/DDBJ whole genome shotgun (WGS) entry which is preliminary data.</text>
</comment>
<dbReference type="PROSITE" id="PS51017">
    <property type="entry name" value="CCT"/>
    <property type="match status" value="1"/>
</dbReference>
<feature type="domain" description="B box-type" evidence="9">
    <location>
        <begin position="1"/>
        <end position="46"/>
    </location>
</feature>
<dbReference type="InterPro" id="IPR000315">
    <property type="entry name" value="Znf_B-box"/>
</dbReference>
<dbReference type="GO" id="GO:0008270">
    <property type="term" value="F:zinc ion binding"/>
    <property type="evidence" value="ECO:0007669"/>
    <property type="project" value="UniProtKB-KW"/>
</dbReference>
<dbReference type="GO" id="GO:0005634">
    <property type="term" value="C:nucleus"/>
    <property type="evidence" value="ECO:0007669"/>
    <property type="project" value="UniProtKB-SubCell"/>
</dbReference>
<evidence type="ECO:0000256" key="1">
    <source>
        <dbReference type="ARBA" id="ARBA00004123"/>
    </source>
</evidence>
<dbReference type="AlphaFoldDB" id="A0AAW1Q0W1"/>
<evidence type="ECO:0000256" key="5">
    <source>
        <dbReference type="ARBA" id="ARBA00023242"/>
    </source>
</evidence>
<evidence type="ECO:0000256" key="2">
    <source>
        <dbReference type="ARBA" id="ARBA00010024"/>
    </source>
</evidence>
<dbReference type="Pfam" id="PF06203">
    <property type="entry name" value="CCT"/>
    <property type="match status" value="1"/>
</dbReference>
<proteinExistence type="inferred from homology"/>
<sequence>MKTCAVCQNGVAKVFCTSDNAFLCKSCDADLHSGSGTGSTHTRFELCALCESAPAKVYCRNDAAYLCEGCDVEIHQSNPLAARHERVPLQAQPLDNTDSEEFAVVPQMPSPSSARSPPAEQHTRQQAAAPMHATVPDTASDNKPAEPVQEPVASPPHTDANVAPDAGDLKDSTFKDFKEFDAFDFDGTLFDMGMGMDFSNLGADLIMPQSPSDGVVPIMEDADSSSSGAHTSGELLRGSSASSGFLAMPSHSPYAPSSTMSPPQVRTSQRRSAMVPNVPASMPEVPTYKPAGPNARSGFLANGMPKLPAAPAQPIVTGTRMRMTPAWTRNFEVPSEVLHVSSGDQPMDRLARVARYREKRKRRTFEKTIRYQSRKAYAEVRPRIKGRFATREEVAAMKAAAKGSKKDLSDEDDLLVPVFNVRG</sequence>
<gene>
    <name evidence="11" type="ORF">WJX72_001572</name>
</gene>
<dbReference type="InterPro" id="IPR010402">
    <property type="entry name" value="CCT_domain"/>
</dbReference>